<feature type="compositionally biased region" description="Polar residues" evidence="1">
    <location>
        <begin position="71"/>
        <end position="83"/>
    </location>
</feature>
<evidence type="ECO:0000313" key="2">
    <source>
        <dbReference type="EMBL" id="MPC46364.1"/>
    </source>
</evidence>
<feature type="region of interest" description="Disordered" evidence="1">
    <location>
        <begin position="71"/>
        <end position="105"/>
    </location>
</feature>
<dbReference type="AlphaFoldDB" id="A0A5B7FPS0"/>
<protein>
    <submittedName>
        <fullName evidence="2">Uncharacterized protein</fullName>
    </submittedName>
</protein>
<evidence type="ECO:0000313" key="3">
    <source>
        <dbReference type="Proteomes" id="UP000324222"/>
    </source>
</evidence>
<keyword evidence="3" id="KW-1185">Reference proteome</keyword>
<dbReference type="EMBL" id="VSRR010007171">
    <property type="protein sequence ID" value="MPC46364.1"/>
    <property type="molecule type" value="Genomic_DNA"/>
</dbReference>
<evidence type="ECO:0000256" key="1">
    <source>
        <dbReference type="SAM" id="MobiDB-lite"/>
    </source>
</evidence>
<reference evidence="2 3" key="1">
    <citation type="submission" date="2019-05" db="EMBL/GenBank/DDBJ databases">
        <title>Another draft genome of Portunus trituberculatus and its Hox gene families provides insights of decapod evolution.</title>
        <authorList>
            <person name="Jeong J.-H."/>
            <person name="Song I."/>
            <person name="Kim S."/>
            <person name="Choi T."/>
            <person name="Kim D."/>
            <person name="Ryu S."/>
            <person name="Kim W."/>
        </authorList>
    </citation>
    <scope>NUCLEOTIDE SEQUENCE [LARGE SCALE GENOMIC DNA]</scope>
    <source>
        <tissue evidence="2">Muscle</tissue>
    </source>
</reference>
<comment type="caution">
    <text evidence="2">The sequence shown here is derived from an EMBL/GenBank/DDBJ whole genome shotgun (WGS) entry which is preliminary data.</text>
</comment>
<name>A0A5B7FPS0_PORTR</name>
<sequence>MSICLFENRHFQNGLRNVYVTSSTGDPPRLDPDPDPDLAPSRPLLGTKHSPKNSSTASSLFHSFLHSPYTPTSNTIHSLPGSHTSQSTTRSTTSSLSQSTTRSTV</sequence>
<gene>
    <name evidence="2" type="ORF">E2C01_040083</name>
</gene>
<dbReference type="Proteomes" id="UP000324222">
    <property type="component" value="Unassembled WGS sequence"/>
</dbReference>
<feature type="region of interest" description="Disordered" evidence="1">
    <location>
        <begin position="19"/>
        <end position="59"/>
    </location>
</feature>
<organism evidence="2 3">
    <name type="scientific">Portunus trituberculatus</name>
    <name type="common">Swimming crab</name>
    <name type="synonym">Neptunus trituberculatus</name>
    <dbReference type="NCBI Taxonomy" id="210409"/>
    <lineage>
        <taxon>Eukaryota</taxon>
        <taxon>Metazoa</taxon>
        <taxon>Ecdysozoa</taxon>
        <taxon>Arthropoda</taxon>
        <taxon>Crustacea</taxon>
        <taxon>Multicrustacea</taxon>
        <taxon>Malacostraca</taxon>
        <taxon>Eumalacostraca</taxon>
        <taxon>Eucarida</taxon>
        <taxon>Decapoda</taxon>
        <taxon>Pleocyemata</taxon>
        <taxon>Brachyura</taxon>
        <taxon>Eubrachyura</taxon>
        <taxon>Portunoidea</taxon>
        <taxon>Portunidae</taxon>
        <taxon>Portuninae</taxon>
        <taxon>Portunus</taxon>
    </lineage>
</organism>
<proteinExistence type="predicted"/>
<feature type="compositionally biased region" description="Low complexity" evidence="1">
    <location>
        <begin position="84"/>
        <end position="105"/>
    </location>
</feature>
<accession>A0A5B7FPS0</accession>